<dbReference type="Pfam" id="PF07366">
    <property type="entry name" value="SnoaL"/>
    <property type="match status" value="1"/>
</dbReference>
<dbReference type="InterPro" id="IPR032710">
    <property type="entry name" value="NTF2-like_dom_sf"/>
</dbReference>
<evidence type="ECO:0008006" key="3">
    <source>
        <dbReference type="Google" id="ProtNLM"/>
    </source>
</evidence>
<protein>
    <recommendedName>
        <fullName evidence="3">SnoaL-like polyketide cyclase</fullName>
    </recommendedName>
</protein>
<dbReference type="AlphaFoldDB" id="A0A2V4ADN1"/>
<comment type="caution">
    <text evidence="1">The sequence shown here is derived from an EMBL/GenBank/DDBJ whole genome shotgun (WGS) entry which is preliminary data.</text>
</comment>
<dbReference type="SUPFAM" id="SSF54427">
    <property type="entry name" value="NTF2-like"/>
    <property type="match status" value="1"/>
</dbReference>
<accession>A0A2V4ADN1</accession>
<gene>
    <name evidence="1" type="ORF">BAY60_34615</name>
</gene>
<evidence type="ECO:0000313" key="2">
    <source>
        <dbReference type="Proteomes" id="UP000249915"/>
    </source>
</evidence>
<reference evidence="1 2" key="1">
    <citation type="submission" date="2016-07" db="EMBL/GenBank/DDBJ databases">
        <title>Draft genome sequence of Prauserella muralis DSM 45305, isolated from a mould-covered wall in an indoor environment.</title>
        <authorList>
            <person name="Ruckert C."/>
            <person name="Albersmeier A."/>
            <person name="Jiang C.-L."/>
            <person name="Jiang Y."/>
            <person name="Kalinowski J."/>
            <person name="Schneider O."/>
            <person name="Winkler A."/>
            <person name="Zotchev S.B."/>
        </authorList>
    </citation>
    <scope>NUCLEOTIDE SEQUENCE [LARGE SCALE GENOMIC DNA]</scope>
    <source>
        <strain evidence="1 2">DSM 45305</strain>
    </source>
</reference>
<dbReference type="EMBL" id="MASW01000014">
    <property type="protein sequence ID" value="PXY17420.1"/>
    <property type="molecule type" value="Genomic_DNA"/>
</dbReference>
<dbReference type="Proteomes" id="UP000249915">
    <property type="component" value="Unassembled WGS sequence"/>
</dbReference>
<keyword evidence="2" id="KW-1185">Reference proteome</keyword>
<dbReference type="OrthoDB" id="7479079at2"/>
<organism evidence="1 2">
    <name type="scientific">Prauserella muralis</name>
    <dbReference type="NCBI Taxonomy" id="588067"/>
    <lineage>
        <taxon>Bacteria</taxon>
        <taxon>Bacillati</taxon>
        <taxon>Actinomycetota</taxon>
        <taxon>Actinomycetes</taxon>
        <taxon>Pseudonocardiales</taxon>
        <taxon>Pseudonocardiaceae</taxon>
        <taxon>Prauserella</taxon>
    </lineage>
</organism>
<evidence type="ECO:0000313" key="1">
    <source>
        <dbReference type="EMBL" id="PXY17420.1"/>
    </source>
</evidence>
<dbReference type="Gene3D" id="3.10.450.50">
    <property type="match status" value="1"/>
</dbReference>
<dbReference type="InterPro" id="IPR009959">
    <property type="entry name" value="Cyclase_SnoaL-like"/>
</dbReference>
<sequence length="270" mass="29995">MSLMRRYVVDYTNRHDTTVCREIMEPDYVLHMGRFDLAGRDDAYIPAVRKQFEQFPGLTLTVHQLVASGDRLAMRFSEHGASVRHSGHRAAWAGIALYRWNGSKLTENFVEQDYFARRRQLGDGVCDPLEAPAPAPWDTTAEPANPAAERLVRDWLTAEWTDGVDARGVAYDDEWTGRDPAPLIAADTTDIHELFSAANTVAFRGVQHGTYLGGLGADVSNRLDCPANVHLAGLLTVTEGHRLSGRIVRDRLGLYRALRHAATGRVEPST</sequence>
<dbReference type="GO" id="GO:0030638">
    <property type="term" value="P:polyketide metabolic process"/>
    <property type="evidence" value="ECO:0007669"/>
    <property type="project" value="InterPro"/>
</dbReference>
<proteinExistence type="predicted"/>
<name>A0A2V4ADN1_9PSEU</name>